<organism evidence="2 3">
    <name type="scientific">Bagarius yarrelli</name>
    <name type="common">Goonch</name>
    <name type="synonym">Bagrus yarrelli</name>
    <dbReference type="NCBI Taxonomy" id="175774"/>
    <lineage>
        <taxon>Eukaryota</taxon>
        <taxon>Metazoa</taxon>
        <taxon>Chordata</taxon>
        <taxon>Craniata</taxon>
        <taxon>Vertebrata</taxon>
        <taxon>Euteleostomi</taxon>
        <taxon>Actinopterygii</taxon>
        <taxon>Neopterygii</taxon>
        <taxon>Teleostei</taxon>
        <taxon>Ostariophysi</taxon>
        <taxon>Siluriformes</taxon>
        <taxon>Sisoridae</taxon>
        <taxon>Sisorinae</taxon>
        <taxon>Bagarius</taxon>
    </lineage>
</organism>
<accession>A0A556TXM3</accession>
<keyword evidence="3" id="KW-1185">Reference proteome</keyword>
<feature type="region of interest" description="Disordered" evidence="1">
    <location>
        <begin position="101"/>
        <end position="152"/>
    </location>
</feature>
<feature type="region of interest" description="Disordered" evidence="1">
    <location>
        <begin position="191"/>
        <end position="232"/>
    </location>
</feature>
<dbReference type="AlphaFoldDB" id="A0A556TXM3"/>
<feature type="compositionally biased region" description="Basic and acidic residues" evidence="1">
    <location>
        <begin position="202"/>
        <end position="232"/>
    </location>
</feature>
<evidence type="ECO:0000313" key="2">
    <source>
        <dbReference type="EMBL" id="TSL16021.1"/>
    </source>
</evidence>
<dbReference type="PANTHER" id="PTHR22529:SF1">
    <property type="entry name" value="EPITHELIAL-STROMAL INTERACTION PROTEIN 1"/>
    <property type="match status" value="1"/>
</dbReference>
<feature type="compositionally biased region" description="Polar residues" evidence="1">
    <location>
        <begin position="21"/>
        <end position="47"/>
    </location>
</feature>
<reference evidence="2 3" key="1">
    <citation type="journal article" date="2019" name="Genome Biol. Evol.">
        <title>Whole-Genome Sequencing of the Giant Devil Catfish, Bagarius yarrelli.</title>
        <authorList>
            <person name="Jiang W."/>
            <person name="Lv Y."/>
            <person name="Cheng L."/>
            <person name="Yang K."/>
            <person name="Chao B."/>
            <person name="Wang X."/>
            <person name="Li Y."/>
            <person name="Pan X."/>
            <person name="You X."/>
            <person name="Zhang Y."/>
            <person name="Yang J."/>
            <person name="Li J."/>
            <person name="Zhang X."/>
            <person name="Liu S."/>
            <person name="Sun C."/>
            <person name="Yang J."/>
            <person name="Shi Q."/>
        </authorList>
    </citation>
    <scope>NUCLEOTIDE SEQUENCE [LARGE SCALE GENOMIC DNA]</scope>
    <source>
        <strain evidence="2">JWS20170419001</strain>
        <tissue evidence="2">Muscle</tissue>
    </source>
</reference>
<sequence length="336" mass="38561">MNPNRFDDTPNPGPNRGPNNTEITGNKNYSTNQNTQPQDSGNPTHSDGFTMIPPNVSKRDKLLNMSQKELDDLQRLKEELRAGPIQLAPERLGGTVALSEARERQQTAGHQSKLQKKLKREEMNRRRKQAEEEENQRMKAIQREKEKRSASSKARAVQLSSYGSQQLQTYVILGKTKAKECSTLGHEYREGRKAQEQVILQQKKDEQRKKSQILEEKHQQEEEDRKSQMEKERLRVNSAFLDSLEAKGSGRASELLPCTPELGNVYRMREPQDPAPSPVSFPSQLHTDSAEEEDADREWVVMKLQSMFSYYEQENLEDIVSQCNGNFQRAYDLLNA</sequence>
<dbReference type="InterPro" id="IPR026185">
    <property type="entry name" value="EPSTI1"/>
</dbReference>
<evidence type="ECO:0000313" key="3">
    <source>
        <dbReference type="Proteomes" id="UP000319801"/>
    </source>
</evidence>
<dbReference type="PANTHER" id="PTHR22529">
    <property type="entry name" value="EPITHELIAL-STROMAL INTERACTION PROTEIN 1"/>
    <property type="match status" value="1"/>
</dbReference>
<feature type="region of interest" description="Disordered" evidence="1">
    <location>
        <begin position="268"/>
        <end position="294"/>
    </location>
</feature>
<protein>
    <submittedName>
        <fullName evidence="2">Epithelial-stromal interaction protein 1</fullName>
    </submittedName>
</protein>
<dbReference type="EMBL" id="VCAZ01000027">
    <property type="protein sequence ID" value="TSL16021.1"/>
    <property type="molecule type" value="Genomic_DNA"/>
</dbReference>
<feature type="region of interest" description="Disordered" evidence="1">
    <location>
        <begin position="1"/>
        <end position="58"/>
    </location>
</feature>
<dbReference type="Proteomes" id="UP000319801">
    <property type="component" value="Unassembled WGS sequence"/>
</dbReference>
<name>A0A556TXM3_BAGYA</name>
<comment type="caution">
    <text evidence="2">The sequence shown here is derived from an EMBL/GenBank/DDBJ whole genome shotgun (WGS) entry which is preliminary data.</text>
</comment>
<proteinExistence type="predicted"/>
<gene>
    <name evidence="2" type="ORF">Baya_5829</name>
</gene>
<feature type="compositionally biased region" description="Basic and acidic residues" evidence="1">
    <location>
        <begin position="135"/>
        <end position="149"/>
    </location>
</feature>
<dbReference type="OrthoDB" id="10053624at2759"/>
<evidence type="ECO:0000256" key="1">
    <source>
        <dbReference type="SAM" id="MobiDB-lite"/>
    </source>
</evidence>